<keyword evidence="2" id="KW-1185">Reference proteome</keyword>
<gene>
    <name evidence="1" type="ORF">Wenmar_00864</name>
</gene>
<organism evidence="1 2">
    <name type="scientific">Wenxinia marina DSM 24838</name>
    <dbReference type="NCBI Taxonomy" id="1123501"/>
    <lineage>
        <taxon>Bacteria</taxon>
        <taxon>Pseudomonadati</taxon>
        <taxon>Pseudomonadota</taxon>
        <taxon>Alphaproteobacteria</taxon>
        <taxon>Rhodobacterales</taxon>
        <taxon>Roseobacteraceae</taxon>
        <taxon>Wenxinia</taxon>
    </lineage>
</organism>
<proteinExistence type="predicted"/>
<dbReference type="AlphaFoldDB" id="A0A0D0QHE2"/>
<reference evidence="1 2" key="1">
    <citation type="submission" date="2013-01" db="EMBL/GenBank/DDBJ databases">
        <authorList>
            <person name="Fiebig A."/>
            <person name="Goeker M."/>
            <person name="Klenk H.-P.P."/>
        </authorList>
    </citation>
    <scope>NUCLEOTIDE SEQUENCE [LARGE SCALE GENOMIC DNA]</scope>
    <source>
        <strain evidence="1 2">DSM 24838</strain>
    </source>
</reference>
<evidence type="ECO:0000313" key="1">
    <source>
        <dbReference type="EMBL" id="KIQ70488.1"/>
    </source>
</evidence>
<comment type="caution">
    <text evidence="1">The sequence shown here is derived from an EMBL/GenBank/DDBJ whole genome shotgun (WGS) entry which is preliminary data.</text>
</comment>
<dbReference type="EMBL" id="AONG01000005">
    <property type="protein sequence ID" value="KIQ70488.1"/>
    <property type="molecule type" value="Genomic_DNA"/>
</dbReference>
<dbReference type="Proteomes" id="UP000035100">
    <property type="component" value="Unassembled WGS sequence"/>
</dbReference>
<name>A0A0D0QHE2_9RHOB</name>
<evidence type="ECO:0000313" key="2">
    <source>
        <dbReference type="Proteomes" id="UP000035100"/>
    </source>
</evidence>
<accession>A0A0D0QHE2</accession>
<sequence length="80" mass="8110">MASCTLTVFGDGAPDPEGMTEATEAVVAELLGEETTAYGGATGTGVARVWATPGFPPAATLNLVVDQRVAILTLSRQTAD</sequence>
<dbReference type="RefSeq" id="WP_047772141.1">
    <property type="nucleotide sequence ID" value="NZ_KN848371.1"/>
</dbReference>
<protein>
    <submittedName>
        <fullName evidence="1">Uncharacterized protein</fullName>
    </submittedName>
</protein>
<dbReference type="STRING" id="1123501.Wenmar_00864"/>